<sequence length="356" mass="37122">MKHKEAIERLVRVATSRERALRKAATEHGALLARAVATAIVVQHAEAVCELGAVIRQLDQAPTESEGAAAAAAAPGTGGGGGGGGAGGGPAAASGAPPPGAQASSECERRAAAAVQQLKRSLADAPGGGSAVPPHLGPSWWPHGRACLDGALSISTVEELRAVFLRYAHSIGMLVPRIRLAAHDGTESLRRLWEVRTSSLVTTAVVMLTRPQLLAECAVAPMEPVAAARPPREHLDYIAAQLRLSPEQGAICRELISSRRRRCSPINARCAELVQAQARGGPGLAAAEVAAEAVNELSGNQASYVFYIVVHYMALFDSVLTLQQYSDYSLATWPYVLGGEEIDIVFDIAIAASVGD</sequence>
<dbReference type="EMBL" id="BDRX01000132">
    <property type="protein sequence ID" value="GBF98698.1"/>
    <property type="molecule type" value="Genomic_DNA"/>
</dbReference>
<keyword evidence="3" id="KW-1185">Reference proteome</keyword>
<gene>
    <name evidence="2" type="ORF">Rsub_11412</name>
</gene>
<feature type="compositionally biased region" description="Low complexity" evidence="1">
    <location>
        <begin position="91"/>
        <end position="105"/>
    </location>
</feature>
<accession>A0A2V0PFR6</accession>
<dbReference type="InParanoid" id="A0A2V0PFR6"/>
<protein>
    <submittedName>
        <fullName evidence="2">Uncharacterized protein</fullName>
    </submittedName>
</protein>
<reference evidence="2 3" key="1">
    <citation type="journal article" date="2018" name="Sci. Rep.">
        <title>Raphidocelis subcapitata (=Pseudokirchneriella subcapitata) provides an insight into genome evolution and environmental adaptations in the Sphaeropleales.</title>
        <authorList>
            <person name="Suzuki S."/>
            <person name="Yamaguchi H."/>
            <person name="Nakajima N."/>
            <person name="Kawachi M."/>
        </authorList>
    </citation>
    <scope>NUCLEOTIDE SEQUENCE [LARGE SCALE GENOMIC DNA]</scope>
    <source>
        <strain evidence="2 3">NIES-35</strain>
    </source>
</reference>
<evidence type="ECO:0000313" key="3">
    <source>
        <dbReference type="Proteomes" id="UP000247498"/>
    </source>
</evidence>
<evidence type="ECO:0000256" key="1">
    <source>
        <dbReference type="SAM" id="MobiDB-lite"/>
    </source>
</evidence>
<comment type="caution">
    <text evidence="2">The sequence shown here is derived from an EMBL/GenBank/DDBJ whole genome shotgun (WGS) entry which is preliminary data.</text>
</comment>
<evidence type="ECO:0000313" key="2">
    <source>
        <dbReference type="EMBL" id="GBF98698.1"/>
    </source>
</evidence>
<feature type="compositionally biased region" description="Gly residues" evidence="1">
    <location>
        <begin position="76"/>
        <end position="90"/>
    </location>
</feature>
<proteinExistence type="predicted"/>
<dbReference type="AlphaFoldDB" id="A0A2V0PFR6"/>
<organism evidence="2 3">
    <name type="scientific">Raphidocelis subcapitata</name>
    <dbReference type="NCBI Taxonomy" id="307507"/>
    <lineage>
        <taxon>Eukaryota</taxon>
        <taxon>Viridiplantae</taxon>
        <taxon>Chlorophyta</taxon>
        <taxon>core chlorophytes</taxon>
        <taxon>Chlorophyceae</taxon>
        <taxon>CS clade</taxon>
        <taxon>Sphaeropleales</taxon>
        <taxon>Selenastraceae</taxon>
        <taxon>Raphidocelis</taxon>
    </lineage>
</organism>
<dbReference type="Proteomes" id="UP000247498">
    <property type="component" value="Unassembled WGS sequence"/>
</dbReference>
<feature type="compositionally biased region" description="Low complexity" evidence="1">
    <location>
        <begin position="66"/>
        <end position="75"/>
    </location>
</feature>
<name>A0A2V0PFR6_9CHLO</name>
<feature type="region of interest" description="Disordered" evidence="1">
    <location>
        <begin position="66"/>
        <end position="110"/>
    </location>
</feature>